<dbReference type="KEGG" id="bmor:101744949"/>
<dbReference type="AlphaFoldDB" id="A0A8R2ASI9"/>
<dbReference type="PANTHER" id="PTHR15505">
    <property type="entry name" value="RIIA DOMAIN-CONTAINING PROTEIN 1"/>
    <property type="match status" value="1"/>
</dbReference>
<dbReference type="InterPro" id="IPR048777">
    <property type="entry name" value="CATIP_N"/>
</dbReference>
<reference evidence="3" key="1">
    <citation type="journal article" date="2008" name="Insect Biochem. Mol. Biol.">
        <title>The genome of a lepidopteran model insect, the silkworm Bombyx mori.</title>
        <authorList>
            <consortium name="International Silkworm Genome Consortium"/>
        </authorList>
    </citation>
    <scope>NUCLEOTIDE SEQUENCE [LARGE SCALE GENOMIC DNA]</scope>
    <source>
        <strain evidence="3">p50T</strain>
    </source>
</reference>
<dbReference type="PANTHER" id="PTHR15505:SF4">
    <property type="entry name" value="RIIA DOMAIN-CONTAINING PROTEIN 1"/>
    <property type="match status" value="1"/>
</dbReference>
<feature type="domain" description="Ciliogenesis-associated TTC17-interacting protein N-terminal" evidence="1">
    <location>
        <begin position="485"/>
        <end position="651"/>
    </location>
</feature>
<keyword evidence="3" id="KW-1185">Reference proteome</keyword>
<dbReference type="OrthoDB" id="6334211at2759"/>
<reference evidence="2" key="2">
    <citation type="submission" date="2022-06" db="UniProtKB">
        <authorList>
            <consortium name="EnsemblMetazoa"/>
        </authorList>
    </citation>
    <scope>IDENTIFICATION</scope>
    <source>
        <strain evidence="2">p50T (Dazao)</strain>
    </source>
</reference>
<dbReference type="Proteomes" id="UP000005204">
    <property type="component" value="Unassembled WGS sequence"/>
</dbReference>
<evidence type="ECO:0000313" key="3">
    <source>
        <dbReference type="Proteomes" id="UP000005204"/>
    </source>
</evidence>
<dbReference type="Pfam" id="PF21772">
    <property type="entry name" value="CATIP_N"/>
    <property type="match status" value="1"/>
</dbReference>
<organism evidence="2 3">
    <name type="scientific">Bombyx mori</name>
    <name type="common">Silk moth</name>
    <dbReference type="NCBI Taxonomy" id="7091"/>
    <lineage>
        <taxon>Eukaryota</taxon>
        <taxon>Metazoa</taxon>
        <taxon>Ecdysozoa</taxon>
        <taxon>Arthropoda</taxon>
        <taxon>Hexapoda</taxon>
        <taxon>Insecta</taxon>
        <taxon>Pterygota</taxon>
        <taxon>Neoptera</taxon>
        <taxon>Endopterygota</taxon>
        <taxon>Lepidoptera</taxon>
        <taxon>Glossata</taxon>
        <taxon>Ditrysia</taxon>
        <taxon>Bombycoidea</taxon>
        <taxon>Bombycidae</taxon>
        <taxon>Bombycinae</taxon>
        <taxon>Bombyx</taxon>
    </lineage>
</organism>
<name>A0A8R2ASI9_BOMMO</name>
<dbReference type="GeneID" id="101744949"/>
<protein>
    <recommendedName>
        <fullName evidence="1">Ciliogenesis-associated TTC17-interacting protein N-terminal domain-containing protein</fullName>
    </recommendedName>
</protein>
<evidence type="ECO:0000313" key="2">
    <source>
        <dbReference type="EnsemblMetazoa" id="XP_004929502.1"/>
    </source>
</evidence>
<dbReference type="EnsemblMetazoa" id="XM_004929445.3">
    <property type="protein sequence ID" value="XP_004929502.1"/>
    <property type="gene ID" value="LOC101744949"/>
</dbReference>
<evidence type="ECO:0000259" key="1">
    <source>
        <dbReference type="Pfam" id="PF21772"/>
    </source>
</evidence>
<sequence length="794" mass="89943">MSTSNITLIDLNTQLPFEIDEKLKSELCFAETLVISCGHCEGENEAEDLFSDSESSCFDATESEISEEVKDTTLFETKDHIEEDTKEEELLEEEDDFHIYFFPDCNKPAVKRSSQASLITVDGIPKINRTFKIDINCSCSIDKQGRCSCYTKLPCRCGAKTTEECACSKLTEICICHDGKPQTECTCKGSNVCLCHPDFTMQPTCTCDQIDKPCICHSDKFPSPKCTCKYKTQTYSEKTAISECTDEEESQIVTNLSNVEEQCECQKKKPEPRCICRKGEDCICKEDSCICEIKKVCSCETISSQEEICNSDDNKSICACPIQVDCTCNEEQDDCKCFPVKDCSCGDPENCKCFVACDCIDPCICDTVPNKEVKELCVCIDKMRANKKPDCSCHSKTEKPKKLKRVRAGKHGYRWCHDVDPKHTYFDYAYDRHDKIIYKEPSVEKIEILGLHDEKTNEDACSIHGVTAPPYKKKIAKASIDCCSSVGGVSICVETLGEDKGKFLVQTVSHSSKEGAKCGSKLVSILDCNLHTMEENRTEHFARKGLIKERRSYMAICESGYYNKVTRICGDKHVVKRLYHTFEAAQDFLLEGANIVLLRYFGLRRYRGNVKTETVLMNGVVCESIYVCQGVSQAVVNGKPLFVVKVERHIIEPNGYVHQTLTVLTLRGYTVSHEWADNNCILHLNPLLRVVPERDEIEPHAPLREKWREDLQLLSDYLDYKSARTSEGGRYIAESGSLTNTIREYLQALLLLRPQDALHFTRHYFGSALSALDLPHDEYFDAASKHVRYYFFEE</sequence>
<dbReference type="RefSeq" id="XP_004929502.1">
    <property type="nucleotide sequence ID" value="XM_004929445.4"/>
</dbReference>
<proteinExistence type="predicted"/>
<accession>A0A8R2ASI9</accession>